<keyword evidence="3" id="KW-0520">NAD</keyword>
<dbReference type="InterPro" id="IPR029753">
    <property type="entry name" value="D-isomer_DH_CS"/>
</dbReference>
<evidence type="ECO:0000256" key="1">
    <source>
        <dbReference type="ARBA" id="ARBA00005854"/>
    </source>
</evidence>
<comment type="caution">
    <text evidence="7">The sequence shown here is derived from an EMBL/GenBank/DDBJ whole genome shotgun (WGS) entry which is preliminary data.</text>
</comment>
<dbReference type="PANTHER" id="PTHR43026:SF1">
    <property type="entry name" value="2-HYDROXYACID DEHYDROGENASE HOMOLOG 1-RELATED"/>
    <property type="match status" value="1"/>
</dbReference>
<evidence type="ECO:0000259" key="6">
    <source>
        <dbReference type="Pfam" id="PF02826"/>
    </source>
</evidence>
<dbReference type="InterPro" id="IPR058205">
    <property type="entry name" value="D-LDH-like"/>
</dbReference>
<reference evidence="7 8" key="1">
    <citation type="submission" date="2016-02" db="EMBL/GenBank/DDBJ databases">
        <title>Draft genome sequence of Thermodesulfatator sp. S606.</title>
        <authorList>
            <person name="Lai Q."/>
            <person name="Cao J."/>
            <person name="Dupont S."/>
            <person name="Shao Z."/>
            <person name="Jebbar M."/>
            <person name="Alain K."/>
        </authorList>
    </citation>
    <scope>NUCLEOTIDE SEQUENCE [LARGE SCALE GENOMIC DNA]</scope>
    <source>
        <strain evidence="7 8">S606</strain>
    </source>
</reference>
<feature type="domain" description="D-isomer specific 2-hydroxyacid dehydrogenase catalytic" evidence="5">
    <location>
        <begin position="5"/>
        <end position="316"/>
    </location>
</feature>
<evidence type="ECO:0000259" key="5">
    <source>
        <dbReference type="Pfam" id="PF00389"/>
    </source>
</evidence>
<dbReference type="Pfam" id="PF02826">
    <property type="entry name" value="2-Hacid_dh_C"/>
    <property type="match status" value="1"/>
</dbReference>
<dbReference type="Gene3D" id="3.40.50.720">
    <property type="entry name" value="NAD(P)-binding Rossmann-like Domain"/>
    <property type="match status" value="2"/>
</dbReference>
<dbReference type="InterPro" id="IPR036291">
    <property type="entry name" value="NAD(P)-bd_dom_sf"/>
</dbReference>
<evidence type="ECO:0000256" key="2">
    <source>
        <dbReference type="ARBA" id="ARBA00023002"/>
    </source>
</evidence>
<keyword evidence="2 4" id="KW-0560">Oxidoreductase</keyword>
<comment type="similarity">
    <text evidence="1 4">Belongs to the D-isomer specific 2-hydroxyacid dehydrogenase family.</text>
</comment>
<dbReference type="SUPFAM" id="SSF52283">
    <property type="entry name" value="Formate/glycerate dehydrogenase catalytic domain-like"/>
    <property type="match status" value="1"/>
</dbReference>
<evidence type="ECO:0000313" key="7">
    <source>
        <dbReference type="EMBL" id="OAG27488.1"/>
    </source>
</evidence>
<sequence length="326" mass="36313">MKVIFFSIRPYEEEYLRPLLPPKWKVELIPDFLDETTVEKAKDAQVVSLFVSDKADGPVLEALHSYGVGLLALRSAGYDHVDIEAAKRLGIKVVNVPAYSPHAIADHTLAILLALIRRLHRAHDKVRLGDFDLDGLMGFDLNGKVAGVIGLGKIGRLVATRLKAFGCKVLGYDPYIQPEIVENVDLDTLVAQADIISLHCPLTRENFHMFNEETFKRMKPGAVLVNTARGGLVDTKALLEALKSGQLGGAALDVYEYERGLFFKDHQKEGIKDPYLAQLLGLANVVLTGHQAFLTREAVKNIEETTVRNILEWQKNPRGKLKNEIW</sequence>
<dbReference type="GO" id="GO:0051287">
    <property type="term" value="F:NAD binding"/>
    <property type="evidence" value="ECO:0007669"/>
    <property type="project" value="InterPro"/>
</dbReference>
<evidence type="ECO:0000313" key="8">
    <source>
        <dbReference type="Proteomes" id="UP000076964"/>
    </source>
</evidence>
<dbReference type="InterPro" id="IPR029752">
    <property type="entry name" value="D-isomer_DH_CS1"/>
</dbReference>
<dbReference type="PANTHER" id="PTHR43026">
    <property type="entry name" value="2-HYDROXYACID DEHYDROGENASE HOMOLOG 1-RELATED"/>
    <property type="match status" value="1"/>
</dbReference>
<dbReference type="STRING" id="1795632.TH606_06665"/>
<accession>A0A177E6S6</accession>
<evidence type="ECO:0000256" key="4">
    <source>
        <dbReference type="RuleBase" id="RU003719"/>
    </source>
</evidence>
<gene>
    <name evidence="7" type="ORF">TH606_06665</name>
</gene>
<dbReference type="PROSITE" id="PS00671">
    <property type="entry name" value="D_2_HYDROXYACID_DH_3"/>
    <property type="match status" value="1"/>
</dbReference>
<dbReference type="PROSITE" id="PS00670">
    <property type="entry name" value="D_2_HYDROXYACID_DH_2"/>
    <property type="match status" value="1"/>
</dbReference>
<dbReference type="Proteomes" id="UP000076964">
    <property type="component" value="Unassembled WGS sequence"/>
</dbReference>
<protein>
    <submittedName>
        <fullName evidence="7">Lactate dehydrogenase</fullName>
    </submittedName>
</protein>
<dbReference type="RefSeq" id="WP_068542211.1">
    <property type="nucleotide sequence ID" value="NZ_LSFI01000028.1"/>
</dbReference>
<dbReference type="AlphaFoldDB" id="A0A177E6S6"/>
<dbReference type="EMBL" id="LSFI01000028">
    <property type="protein sequence ID" value="OAG27488.1"/>
    <property type="molecule type" value="Genomic_DNA"/>
</dbReference>
<dbReference type="GO" id="GO:0008720">
    <property type="term" value="F:D-lactate dehydrogenase (NAD+) activity"/>
    <property type="evidence" value="ECO:0007669"/>
    <property type="project" value="TreeGrafter"/>
</dbReference>
<evidence type="ECO:0000256" key="3">
    <source>
        <dbReference type="ARBA" id="ARBA00023027"/>
    </source>
</evidence>
<proteinExistence type="inferred from homology"/>
<feature type="domain" description="D-isomer specific 2-hydroxyacid dehydrogenase NAD-binding" evidence="6">
    <location>
        <begin position="109"/>
        <end position="292"/>
    </location>
</feature>
<dbReference type="OrthoDB" id="9805416at2"/>
<dbReference type="InterPro" id="IPR006140">
    <property type="entry name" value="D-isomer_DH_NAD-bd"/>
</dbReference>
<dbReference type="InterPro" id="IPR006139">
    <property type="entry name" value="D-isomer_2_OHA_DH_cat_dom"/>
</dbReference>
<keyword evidence="8" id="KW-1185">Reference proteome</keyword>
<organism evidence="7 8">
    <name type="scientific">Thermodesulfatator autotrophicus</name>
    <dbReference type="NCBI Taxonomy" id="1795632"/>
    <lineage>
        <taxon>Bacteria</taxon>
        <taxon>Pseudomonadati</taxon>
        <taxon>Thermodesulfobacteriota</taxon>
        <taxon>Thermodesulfobacteria</taxon>
        <taxon>Thermodesulfobacteriales</taxon>
        <taxon>Thermodesulfatatoraceae</taxon>
        <taxon>Thermodesulfatator</taxon>
    </lineage>
</organism>
<dbReference type="Pfam" id="PF00389">
    <property type="entry name" value="2-Hacid_dh"/>
    <property type="match status" value="1"/>
</dbReference>
<dbReference type="PROSITE" id="PS00065">
    <property type="entry name" value="D_2_HYDROXYACID_DH_1"/>
    <property type="match status" value="1"/>
</dbReference>
<name>A0A177E6S6_9BACT</name>
<dbReference type="CDD" id="cd12183">
    <property type="entry name" value="LDH_like_2"/>
    <property type="match status" value="1"/>
</dbReference>
<dbReference type="SUPFAM" id="SSF51735">
    <property type="entry name" value="NAD(P)-binding Rossmann-fold domains"/>
    <property type="match status" value="1"/>
</dbReference>